<dbReference type="EnsemblPlants" id="TraesCS4A02G332800.1">
    <property type="protein sequence ID" value="TraesCS4A02G332800.1.cds1"/>
    <property type="gene ID" value="TraesCS4A02G332800"/>
</dbReference>
<dbReference type="PANTHER" id="PTHR32133:SF386">
    <property type="entry name" value="F-BOX DOMAIN-CONTAINING PROTEIN"/>
    <property type="match status" value="1"/>
</dbReference>
<dbReference type="Gramene" id="TraesCAD_scaffold_042993_01G000400.1">
    <property type="protein sequence ID" value="TraesCAD_scaffold_042993_01G000400.1"/>
    <property type="gene ID" value="TraesCAD_scaffold_042993_01G000400"/>
</dbReference>
<evidence type="ECO:0000313" key="1">
    <source>
        <dbReference type="EnsemblPlants" id="TraesCS4A02G332800.1.cds1"/>
    </source>
</evidence>
<dbReference type="OrthoDB" id="667600at2759"/>
<sequence length="294" mass="32411">MEVHCGRVLLGDDSCGPLSLVVWDPMTGCRRELDPPDHLGRSYGAAVLCPVAGCDHRACHAGPFQVVFIGVDMMEDGCLVRACVSLPVAGGWSKPCSDFCFNKWSEPCSALHLGSTFWDGMSPVSVEDALYFKLDYFGDDHMAILKYDLGSNCLSLIDAPFAGSILVNAAILMAMDDNSLGFAHVDKVTLHLWSRQGGSDGIGSWTQRTVIDLNNHLPIQNPNKRFRLIGSLEGTDIIFVTMGLDIYEINLKTLRWKKLQKREKLCGLIPYMSFYNPQGIFVFAENRMIIGPAS</sequence>
<dbReference type="Gramene" id="TraesJUL4A03G02178190.1">
    <property type="protein sequence ID" value="TraesJUL4A03G02178190.1.CDS1"/>
    <property type="gene ID" value="TraesJUL4A03G02178190"/>
</dbReference>
<reference evidence="1" key="1">
    <citation type="submission" date="2018-08" db="EMBL/GenBank/DDBJ databases">
        <authorList>
            <person name="Rossello M."/>
        </authorList>
    </citation>
    <scope>NUCLEOTIDE SEQUENCE [LARGE SCALE GENOMIC DNA]</scope>
    <source>
        <strain evidence="1">cv. Chinese Spring</strain>
    </source>
</reference>
<protein>
    <recommendedName>
        <fullName evidence="3">F-box associated domain-containing protein</fullName>
    </recommendedName>
</protein>
<dbReference type="STRING" id="4565.A0A3B6HYE6"/>
<dbReference type="Gramene" id="TraesCS4A03G0827000.1">
    <property type="protein sequence ID" value="TraesCS4A03G0827000.1.CDS1"/>
    <property type="gene ID" value="TraesCS4A03G0827000"/>
</dbReference>
<dbReference type="OMA" id="GCLARAC"/>
<organism evidence="1">
    <name type="scientific">Triticum aestivum</name>
    <name type="common">Wheat</name>
    <dbReference type="NCBI Taxonomy" id="4565"/>
    <lineage>
        <taxon>Eukaryota</taxon>
        <taxon>Viridiplantae</taxon>
        <taxon>Streptophyta</taxon>
        <taxon>Embryophyta</taxon>
        <taxon>Tracheophyta</taxon>
        <taxon>Spermatophyta</taxon>
        <taxon>Magnoliopsida</taxon>
        <taxon>Liliopsida</taxon>
        <taxon>Poales</taxon>
        <taxon>Poaceae</taxon>
        <taxon>BOP clade</taxon>
        <taxon>Pooideae</taxon>
        <taxon>Triticodae</taxon>
        <taxon>Triticeae</taxon>
        <taxon>Triticinae</taxon>
        <taxon>Triticum</taxon>
    </lineage>
</organism>
<proteinExistence type="predicted"/>
<dbReference type="Gramene" id="TraesCLE_scaffold_131560_01G000100.1">
    <property type="protein sequence ID" value="TraesCLE_scaffold_131560_01G000100.1"/>
    <property type="gene ID" value="TraesCLE_scaffold_131560_01G000100"/>
</dbReference>
<dbReference type="Gramene" id="TraesCS4A02G332800.1">
    <property type="protein sequence ID" value="TraesCS4A02G332800.1.cds1"/>
    <property type="gene ID" value="TraesCS4A02G332800"/>
</dbReference>
<dbReference type="Gramene" id="TraesROB_scaffold_019196_01G000500.1">
    <property type="protein sequence ID" value="TraesROB_scaffold_019196_01G000500.1"/>
    <property type="gene ID" value="TraesROB_scaffold_019196_01G000500"/>
</dbReference>
<dbReference type="PANTHER" id="PTHR32133">
    <property type="entry name" value="OS07G0120400 PROTEIN"/>
    <property type="match status" value="1"/>
</dbReference>
<dbReference type="Gramene" id="TraesPARA_EIv1.0_1227400.1">
    <property type="protein sequence ID" value="TraesPARA_EIv1.0_1227400.1.CDS1"/>
    <property type="gene ID" value="TraesPARA_EIv1.0_1227400"/>
</dbReference>
<accession>A0A3B6HYE6</accession>
<name>A0A3B6HYE6_WHEAT</name>
<reference evidence="1" key="2">
    <citation type="submission" date="2018-10" db="UniProtKB">
        <authorList>
            <consortium name="EnsemblPlants"/>
        </authorList>
    </citation>
    <scope>IDENTIFICATION</scope>
</reference>
<dbReference type="Gramene" id="TraesRN4A0100853400.1">
    <property type="protein sequence ID" value="TraesRN4A0100853400.1"/>
    <property type="gene ID" value="TraesRN4A0100853400"/>
</dbReference>
<dbReference type="Proteomes" id="UP000019116">
    <property type="component" value="Chromosome 4A"/>
</dbReference>
<dbReference type="AlphaFoldDB" id="A0A3B6HYE6"/>
<evidence type="ECO:0008006" key="3">
    <source>
        <dbReference type="Google" id="ProtNLM"/>
    </source>
</evidence>
<evidence type="ECO:0000313" key="2">
    <source>
        <dbReference type="Proteomes" id="UP000019116"/>
    </source>
</evidence>
<keyword evidence="2" id="KW-1185">Reference proteome</keyword>